<name>A0ABD2QE29_9PLAT</name>
<dbReference type="AlphaFoldDB" id="A0ABD2QE29"/>
<feature type="region of interest" description="Disordered" evidence="1">
    <location>
        <begin position="300"/>
        <end position="338"/>
    </location>
</feature>
<protein>
    <recommendedName>
        <fullName evidence="2">PDZ domain-containing protein</fullName>
    </recommendedName>
</protein>
<dbReference type="Pfam" id="PF00595">
    <property type="entry name" value="PDZ"/>
    <property type="match status" value="1"/>
</dbReference>
<keyword evidence="4" id="KW-1185">Reference proteome</keyword>
<sequence>MTHTTKISRTTVHACTAKDHALSGPLDIMKRARKSTKVCVFPIGHSFVVTFLNGRAKNNCLKREIPANYTHSTKTWVIVSEYHREDPGQGLGIGLECVQEVEPHNLDSVQSHYYLQSIDFRGPVGKANVLEPGDEMLQINDRRLHHVPSAVVAQRLESIPLHGFIVAARKKSQPAYQTSSAPQVYDQRSRSLNVSRNVTTPDKPFKSNDDSEIEDEDFSYYRNPPARSYYVHSPESSFRRQSRSPRRSRVQRVYEPDGSSVTIPVSSREQRPMVNSYMNQNYSSNSWDSTNSSGDRVITVNRSRSSSPANLLKSSQDSRKTPGSKISSDKDNESRSNKITVVSGVQPGSIAARDGRLGIGDRIVYIDVDKDGVDDQSTKGFTSNQQLIDSVPVGEPITLTVCKKRSTVLYTDILDYYGETRREPMRNTAYGKRNVEQLERPFTMNVEKMSGETLGITLDYENANLFGCRIASIIDQSAVSRAIRRSGLAGQEQPTPNVGDYLYEAGGHSLVNLDIYTARTTLYQLTKFQGTVP</sequence>
<dbReference type="SMART" id="SM00228">
    <property type="entry name" value="PDZ"/>
    <property type="match status" value="2"/>
</dbReference>
<dbReference type="PANTHER" id="PTHR19964">
    <property type="entry name" value="MULTIPLE PDZ DOMAIN PROTEIN"/>
    <property type="match status" value="1"/>
</dbReference>
<feature type="compositionally biased region" description="Basic residues" evidence="1">
    <location>
        <begin position="240"/>
        <end position="250"/>
    </location>
</feature>
<feature type="compositionally biased region" description="Polar residues" evidence="1">
    <location>
        <begin position="300"/>
        <end position="315"/>
    </location>
</feature>
<dbReference type="PROSITE" id="PS50106">
    <property type="entry name" value="PDZ"/>
    <property type="match status" value="1"/>
</dbReference>
<dbReference type="CDD" id="cd00136">
    <property type="entry name" value="PDZ_canonical"/>
    <property type="match status" value="1"/>
</dbReference>
<dbReference type="Proteomes" id="UP001626550">
    <property type="component" value="Unassembled WGS sequence"/>
</dbReference>
<dbReference type="InterPro" id="IPR036034">
    <property type="entry name" value="PDZ_sf"/>
</dbReference>
<dbReference type="InterPro" id="IPR001478">
    <property type="entry name" value="PDZ"/>
</dbReference>
<evidence type="ECO:0000313" key="4">
    <source>
        <dbReference type="Proteomes" id="UP001626550"/>
    </source>
</evidence>
<reference evidence="3 4" key="1">
    <citation type="submission" date="2024-11" db="EMBL/GenBank/DDBJ databases">
        <title>Adaptive evolution of stress response genes in parasites aligns with host niche diversity.</title>
        <authorList>
            <person name="Hahn C."/>
            <person name="Resl P."/>
        </authorList>
    </citation>
    <scope>NUCLEOTIDE SEQUENCE [LARGE SCALE GENOMIC DNA]</scope>
    <source>
        <strain evidence="3">EGGRZ-B1_66</strain>
        <tissue evidence="3">Body</tissue>
    </source>
</reference>
<dbReference type="Gene3D" id="2.30.42.10">
    <property type="match status" value="2"/>
</dbReference>
<dbReference type="InterPro" id="IPR051342">
    <property type="entry name" value="PDZ_scaffold"/>
</dbReference>
<feature type="compositionally biased region" description="Polar residues" evidence="1">
    <location>
        <begin position="190"/>
        <end position="200"/>
    </location>
</feature>
<dbReference type="SUPFAM" id="SSF50156">
    <property type="entry name" value="PDZ domain-like"/>
    <property type="match status" value="2"/>
</dbReference>
<comment type="caution">
    <text evidence="3">The sequence shown here is derived from an EMBL/GenBank/DDBJ whole genome shotgun (WGS) entry which is preliminary data.</text>
</comment>
<evidence type="ECO:0000256" key="1">
    <source>
        <dbReference type="SAM" id="MobiDB-lite"/>
    </source>
</evidence>
<evidence type="ECO:0000259" key="2">
    <source>
        <dbReference type="PROSITE" id="PS50106"/>
    </source>
</evidence>
<accession>A0ABD2QE29</accession>
<gene>
    <name evidence="3" type="ORF">Ciccas_003553</name>
</gene>
<dbReference type="EMBL" id="JBJKFK010000330">
    <property type="protein sequence ID" value="KAL3317792.1"/>
    <property type="molecule type" value="Genomic_DNA"/>
</dbReference>
<feature type="region of interest" description="Disordered" evidence="1">
    <location>
        <begin position="175"/>
        <end position="272"/>
    </location>
</feature>
<evidence type="ECO:0000313" key="3">
    <source>
        <dbReference type="EMBL" id="KAL3317792.1"/>
    </source>
</evidence>
<organism evidence="3 4">
    <name type="scientific">Cichlidogyrus casuarinus</name>
    <dbReference type="NCBI Taxonomy" id="1844966"/>
    <lineage>
        <taxon>Eukaryota</taxon>
        <taxon>Metazoa</taxon>
        <taxon>Spiralia</taxon>
        <taxon>Lophotrochozoa</taxon>
        <taxon>Platyhelminthes</taxon>
        <taxon>Monogenea</taxon>
        <taxon>Monopisthocotylea</taxon>
        <taxon>Dactylogyridea</taxon>
        <taxon>Ancyrocephalidae</taxon>
        <taxon>Cichlidogyrus</taxon>
    </lineage>
</organism>
<feature type="compositionally biased region" description="Basic and acidic residues" evidence="1">
    <location>
        <begin position="327"/>
        <end position="336"/>
    </location>
</feature>
<feature type="domain" description="PDZ" evidence="2">
    <location>
        <begin position="308"/>
        <end position="367"/>
    </location>
</feature>
<proteinExistence type="predicted"/>
<dbReference type="PANTHER" id="PTHR19964:SF92">
    <property type="entry name" value="PATJ HOMOLOG"/>
    <property type="match status" value="1"/>
</dbReference>